<gene>
    <name evidence="2" type="ORF">OLC1_LOCUS5741</name>
</gene>
<evidence type="ECO:0000313" key="2">
    <source>
        <dbReference type="EMBL" id="CAI9094623.1"/>
    </source>
</evidence>
<sequence length="400" mass="46505">MNSLPEEILKEIMVRLPMKSILRFKVVCKAWHALIKSPYFSDQHLNHQHQYLDNKNNHNMIYITEYGCLREDGKENLASNHDVLIIRQGSKKSNVLCTCRRLTYYDKKSRQLCGGSCNGILCFFDRDGLIWLCNPITHEYFEIPITNNTRIEGEGVNRTVELGFGFDSITKDYKVIRILRSGTGIYKLSTNCWSRVEHKNGDIDFEHVRSINGVGSGVFFHGFLHWLVETRNIIDPADPNRRILSFDLHSEEFGWLDIPDRDLHSEEFGWLNIPDGENQCVDTLAILADSLAFVSRANRASFEVWVMREYGNGESWTKKFVLHTQMGGWRQLTCWNDDELLLLHDDSGDLISYRHLLQNRFTMEPIVTTQIHHPNLVEPYDRTRAVIFQPSLVSIRRKTN</sequence>
<dbReference type="InterPro" id="IPR036047">
    <property type="entry name" value="F-box-like_dom_sf"/>
</dbReference>
<dbReference type="AlphaFoldDB" id="A0AAV1CHJ8"/>
<dbReference type="PANTHER" id="PTHR31672">
    <property type="entry name" value="BNACNNG10540D PROTEIN"/>
    <property type="match status" value="1"/>
</dbReference>
<protein>
    <submittedName>
        <fullName evidence="2">OLC1v1030389C1</fullName>
    </submittedName>
</protein>
<dbReference type="PROSITE" id="PS50181">
    <property type="entry name" value="FBOX"/>
    <property type="match status" value="1"/>
</dbReference>
<dbReference type="PANTHER" id="PTHR31672:SF10">
    <property type="entry name" value="F-BOX DOMAIN-CONTAINING PROTEIN"/>
    <property type="match status" value="1"/>
</dbReference>
<dbReference type="InterPro" id="IPR017451">
    <property type="entry name" value="F-box-assoc_interact_dom"/>
</dbReference>
<dbReference type="InterPro" id="IPR001810">
    <property type="entry name" value="F-box_dom"/>
</dbReference>
<accession>A0AAV1CHJ8</accession>
<dbReference type="EMBL" id="OX459119">
    <property type="protein sequence ID" value="CAI9094623.1"/>
    <property type="molecule type" value="Genomic_DNA"/>
</dbReference>
<dbReference type="InterPro" id="IPR006527">
    <property type="entry name" value="F-box-assoc_dom_typ1"/>
</dbReference>
<feature type="domain" description="F-box" evidence="1">
    <location>
        <begin position="1"/>
        <end position="48"/>
    </location>
</feature>
<proteinExistence type="predicted"/>
<evidence type="ECO:0000313" key="3">
    <source>
        <dbReference type="Proteomes" id="UP001161247"/>
    </source>
</evidence>
<dbReference type="SUPFAM" id="SSF81383">
    <property type="entry name" value="F-box domain"/>
    <property type="match status" value="1"/>
</dbReference>
<dbReference type="Pfam" id="PF07734">
    <property type="entry name" value="FBA_1"/>
    <property type="match status" value="1"/>
</dbReference>
<dbReference type="Proteomes" id="UP001161247">
    <property type="component" value="Chromosome 2"/>
</dbReference>
<dbReference type="NCBIfam" id="TIGR01640">
    <property type="entry name" value="F_box_assoc_1"/>
    <property type="match status" value="1"/>
</dbReference>
<dbReference type="Pfam" id="PF00646">
    <property type="entry name" value="F-box"/>
    <property type="match status" value="1"/>
</dbReference>
<name>A0AAV1CHJ8_OLDCO</name>
<organism evidence="2 3">
    <name type="scientific">Oldenlandia corymbosa var. corymbosa</name>
    <dbReference type="NCBI Taxonomy" id="529605"/>
    <lineage>
        <taxon>Eukaryota</taxon>
        <taxon>Viridiplantae</taxon>
        <taxon>Streptophyta</taxon>
        <taxon>Embryophyta</taxon>
        <taxon>Tracheophyta</taxon>
        <taxon>Spermatophyta</taxon>
        <taxon>Magnoliopsida</taxon>
        <taxon>eudicotyledons</taxon>
        <taxon>Gunneridae</taxon>
        <taxon>Pentapetalae</taxon>
        <taxon>asterids</taxon>
        <taxon>lamiids</taxon>
        <taxon>Gentianales</taxon>
        <taxon>Rubiaceae</taxon>
        <taxon>Rubioideae</taxon>
        <taxon>Spermacoceae</taxon>
        <taxon>Hedyotis-Oldenlandia complex</taxon>
        <taxon>Oldenlandia</taxon>
    </lineage>
</organism>
<dbReference type="InterPro" id="IPR050796">
    <property type="entry name" value="SCF_F-box_component"/>
</dbReference>
<evidence type="ECO:0000259" key="1">
    <source>
        <dbReference type="PROSITE" id="PS50181"/>
    </source>
</evidence>
<keyword evidence="3" id="KW-1185">Reference proteome</keyword>
<dbReference type="Gene3D" id="1.20.1280.50">
    <property type="match status" value="1"/>
</dbReference>
<dbReference type="CDD" id="cd22157">
    <property type="entry name" value="F-box_AtFBW1-like"/>
    <property type="match status" value="1"/>
</dbReference>
<dbReference type="SMART" id="SM00256">
    <property type="entry name" value="FBOX"/>
    <property type="match status" value="1"/>
</dbReference>
<reference evidence="2" key="1">
    <citation type="submission" date="2023-03" db="EMBL/GenBank/DDBJ databases">
        <authorList>
            <person name="Julca I."/>
        </authorList>
    </citation>
    <scope>NUCLEOTIDE SEQUENCE</scope>
</reference>